<accession>A0A2K8P618</accession>
<reference evidence="2 3" key="1">
    <citation type="submission" date="2017-11" db="EMBL/GenBank/DDBJ databases">
        <title>Complete genome sequence of Streptomyces lavendulae subsp. lavendulae CCM 3239 (formerly 'Streptomyces aureofaciens CCM 3239'), the producer of the angucycline-type antibiotic auricin.</title>
        <authorList>
            <person name="Busche T."/>
            <person name="Novakova R."/>
            <person name="Al'Dilaimi A."/>
            <person name="Homerova D."/>
            <person name="Feckova L."/>
            <person name="Rezuchova B."/>
            <person name="Mingyar E."/>
            <person name="Csolleiova D."/>
            <person name="Bekeova C."/>
            <person name="Winkler A."/>
            <person name="Sevcikova B."/>
            <person name="Kalinowski J."/>
            <person name="Kormanec J."/>
            <person name="Ruckert C."/>
        </authorList>
    </citation>
    <scope>NUCLEOTIDE SEQUENCE [LARGE SCALE GENOMIC DNA]</scope>
    <source>
        <strain evidence="2 3">CCM 3239</strain>
    </source>
</reference>
<dbReference type="KEGG" id="slx:SLAV_01290"/>
<name>A0A2K8P618_STRLA</name>
<keyword evidence="1" id="KW-0472">Membrane</keyword>
<keyword evidence="1" id="KW-1133">Transmembrane helix</keyword>
<protein>
    <submittedName>
        <fullName evidence="2">Uncharacterized protein</fullName>
    </submittedName>
</protein>
<proteinExistence type="predicted"/>
<keyword evidence="3" id="KW-1185">Reference proteome</keyword>
<sequence>MAHDLLLALEKPAHMPGLFPHGRPPLWEAAAAWTTAVAITLAETAISVSGLFWSFAYASRRAADQVPVQLAESGIRSVRYSPDGGTTPGTTTAQ</sequence>
<evidence type="ECO:0000313" key="2">
    <source>
        <dbReference type="EMBL" id="ATZ22187.1"/>
    </source>
</evidence>
<keyword evidence="1" id="KW-0812">Transmembrane</keyword>
<feature type="transmembrane region" description="Helical" evidence="1">
    <location>
        <begin position="30"/>
        <end position="53"/>
    </location>
</feature>
<gene>
    <name evidence="2" type="ORF">SLAV_01290</name>
</gene>
<dbReference type="Proteomes" id="UP000231791">
    <property type="component" value="Chromosome"/>
</dbReference>
<dbReference type="EMBL" id="CP024985">
    <property type="protein sequence ID" value="ATZ22187.1"/>
    <property type="molecule type" value="Genomic_DNA"/>
</dbReference>
<evidence type="ECO:0000256" key="1">
    <source>
        <dbReference type="SAM" id="Phobius"/>
    </source>
</evidence>
<evidence type="ECO:0000313" key="3">
    <source>
        <dbReference type="Proteomes" id="UP000231791"/>
    </source>
</evidence>
<organism evidence="2 3">
    <name type="scientific">Streptomyces lavendulae subsp. lavendulae</name>
    <dbReference type="NCBI Taxonomy" id="58340"/>
    <lineage>
        <taxon>Bacteria</taxon>
        <taxon>Bacillati</taxon>
        <taxon>Actinomycetota</taxon>
        <taxon>Actinomycetes</taxon>
        <taxon>Kitasatosporales</taxon>
        <taxon>Streptomycetaceae</taxon>
        <taxon>Streptomyces</taxon>
    </lineage>
</organism>
<dbReference type="AlphaFoldDB" id="A0A2K8P618"/>